<name>A0A6C0H5G6_9ZZZZ</name>
<dbReference type="AlphaFoldDB" id="A0A6C0H5G6"/>
<protein>
    <submittedName>
        <fullName evidence="1">Uncharacterized protein</fullName>
    </submittedName>
</protein>
<accession>A0A6C0H5G6</accession>
<proteinExistence type="predicted"/>
<reference evidence="1" key="1">
    <citation type="journal article" date="2020" name="Nature">
        <title>Giant virus diversity and host interactions through global metagenomics.</title>
        <authorList>
            <person name="Schulz F."/>
            <person name="Roux S."/>
            <person name="Paez-Espino D."/>
            <person name="Jungbluth S."/>
            <person name="Walsh D.A."/>
            <person name="Denef V.J."/>
            <person name="McMahon K.D."/>
            <person name="Konstantinidis K.T."/>
            <person name="Eloe-Fadrosh E.A."/>
            <person name="Kyrpides N.C."/>
            <person name="Woyke T."/>
        </authorList>
    </citation>
    <scope>NUCLEOTIDE SEQUENCE</scope>
    <source>
        <strain evidence="1">GVMAG-M-3300023179-71</strain>
    </source>
</reference>
<sequence length="357" mass="40722">MNNNLQIDTFLNDIKNIVIDLSLKSSKLSADEIKKKIAKQFFNSNHILENEIRLNVITKLIDDIKTEIIGLFINGYLDVIKKDIINAIINDINKDNAIINKTELLKNIDSSSSWFIKEIASYIYNNNLSLNSFDTNNQEDITIPIYKYNSSDILIENHSTNNDVTTENHDTIILSNSTENHYIIKLDDVPIDNHDTIKLEDVPTDNHKHIPTIDIDGIGHIHRGPTGPTGAHGLIGAPGLTGATGPGLGHLKDDYISTMTESNNLKTLLNEFGRYDYIHPITLFNEKYYPSFIKRKKKYSLELRKWNSKCKLVLGNIDYHINLISLLNNLENDYCIYDNKLILKQTINVLDNFTENH</sequence>
<organism evidence="1">
    <name type="scientific">viral metagenome</name>
    <dbReference type="NCBI Taxonomy" id="1070528"/>
    <lineage>
        <taxon>unclassified sequences</taxon>
        <taxon>metagenomes</taxon>
        <taxon>organismal metagenomes</taxon>
    </lineage>
</organism>
<evidence type="ECO:0000313" key="1">
    <source>
        <dbReference type="EMBL" id="QHT75812.1"/>
    </source>
</evidence>
<dbReference type="EMBL" id="MN739882">
    <property type="protein sequence ID" value="QHT75812.1"/>
    <property type="molecule type" value="Genomic_DNA"/>
</dbReference>